<dbReference type="GO" id="GO:0005886">
    <property type="term" value="C:plasma membrane"/>
    <property type="evidence" value="ECO:0007669"/>
    <property type="project" value="UniProtKB-SubCell"/>
</dbReference>
<evidence type="ECO:0000313" key="22">
    <source>
        <dbReference type="Proteomes" id="UP001281410"/>
    </source>
</evidence>
<dbReference type="InterPro" id="IPR001245">
    <property type="entry name" value="Ser-Thr/Tyr_kinase_cat_dom"/>
</dbReference>
<evidence type="ECO:0000256" key="3">
    <source>
        <dbReference type="ARBA" id="ARBA00022475"/>
    </source>
</evidence>
<reference evidence="21" key="1">
    <citation type="journal article" date="2023" name="Plant J.">
        <title>Genome sequences and population genomics provide insights into the demographic history, inbreeding, and mutation load of two 'living fossil' tree species of Dipteronia.</title>
        <authorList>
            <person name="Feng Y."/>
            <person name="Comes H.P."/>
            <person name="Chen J."/>
            <person name="Zhu S."/>
            <person name="Lu R."/>
            <person name="Zhang X."/>
            <person name="Li P."/>
            <person name="Qiu J."/>
            <person name="Olsen K.M."/>
            <person name="Qiu Y."/>
        </authorList>
    </citation>
    <scope>NUCLEOTIDE SEQUENCE</scope>
    <source>
        <strain evidence="21">NBL</strain>
    </source>
</reference>
<comment type="catalytic activity">
    <reaction evidence="17">
        <text>L-threonyl-[protein] + ATP = O-phospho-L-threonyl-[protein] + ADP + H(+)</text>
        <dbReference type="Rhea" id="RHEA:46608"/>
        <dbReference type="Rhea" id="RHEA-COMP:11060"/>
        <dbReference type="Rhea" id="RHEA-COMP:11605"/>
        <dbReference type="ChEBI" id="CHEBI:15378"/>
        <dbReference type="ChEBI" id="CHEBI:30013"/>
        <dbReference type="ChEBI" id="CHEBI:30616"/>
        <dbReference type="ChEBI" id="CHEBI:61977"/>
        <dbReference type="ChEBI" id="CHEBI:456216"/>
        <dbReference type="EC" id="2.7.11.1"/>
    </reaction>
</comment>
<dbReference type="PANTHER" id="PTHR27002:SF1063">
    <property type="entry name" value="RECEPTOR-LIKE SERINE_THREONINE-PROTEIN KINASE"/>
    <property type="match status" value="1"/>
</dbReference>
<evidence type="ECO:0000256" key="11">
    <source>
        <dbReference type="ARBA" id="ARBA00022840"/>
    </source>
</evidence>
<keyword evidence="10" id="KW-0418">Kinase</keyword>
<evidence type="ECO:0000256" key="10">
    <source>
        <dbReference type="ARBA" id="ARBA00022777"/>
    </source>
</evidence>
<dbReference type="FunFam" id="1.10.510.10:FF:000060">
    <property type="entry name" value="G-type lectin S-receptor-like serine/threonine-protein kinase"/>
    <property type="match status" value="1"/>
</dbReference>
<keyword evidence="13 19" id="KW-0472">Membrane</keyword>
<evidence type="ECO:0000256" key="12">
    <source>
        <dbReference type="ARBA" id="ARBA00022989"/>
    </source>
</evidence>
<dbReference type="EMBL" id="JANJYJ010000007">
    <property type="protein sequence ID" value="KAK3197974.1"/>
    <property type="molecule type" value="Genomic_DNA"/>
</dbReference>
<evidence type="ECO:0000256" key="13">
    <source>
        <dbReference type="ARBA" id="ARBA00023136"/>
    </source>
</evidence>
<dbReference type="Gene3D" id="1.10.510.10">
    <property type="entry name" value="Transferase(Phosphotransferase) domain 1"/>
    <property type="match status" value="1"/>
</dbReference>
<evidence type="ECO:0000313" key="21">
    <source>
        <dbReference type="EMBL" id="KAK3197974.1"/>
    </source>
</evidence>
<gene>
    <name evidence="21" type="ORF">Dsin_021389</name>
</gene>
<dbReference type="GO" id="GO:0004674">
    <property type="term" value="F:protein serine/threonine kinase activity"/>
    <property type="evidence" value="ECO:0007669"/>
    <property type="project" value="UniProtKB-KW"/>
</dbReference>
<keyword evidence="16" id="KW-0325">Glycoprotein</keyword>
<dbReference type="PROSITE" id="PS50011">
    <property type="entry name" value="PROTEIN_KINASE_DOM"/>
    <property type="match status" value="1"/>
</dbReference>
<keyword evidence="9" id="KW-0547">Nucleotide-binding</keyword>
<comment type="catalytic activity">
    <reaction evidence="18">
        <text>L-seryl-[protein] + ATP = O-phospho-L-seryl-[protein] + ADP + H(+)</text>
        <dbReference type="Rhea" id="RHEA:17989"/>
        <dbReference type="Rhea" id="RHEA-COMP:9863"/>
        <dbReference type="Rhea" id="RHEA-COMP:11604"/>
        <dbReference type="ChEBI" id="CHEBI:15378"/>
        <dbReference type="ChEBI" id="CHEBI:29999"/>
        <dbReference type="ChEBI" id="CHEBI:30616"/>
        <dbReference type="ChEBI" id="CHEBI:83421"/>
        <dbReference type="ChEBI" id="CHEBI:456216"/>
        <dbReference type="EC" id="2.7.11.1"/>
    </reaction>
</comment>
<dbReference type="FunFam" id="3.30.200.20:FF:000330">
    <property type="entry name" value="G-type lectin S-receptor-like serine/threonine-protein kinase At4g03230"/>
    <property type="match status" value="1"/>
</dbReference>
<keyword evidence="8" id="KW-0430">Lectin</keyword>
<dbReference type="EC" id="2.7.11.1" evidence="2"/>
<keyword evidence="15" id="KW-0675">Receptor</keyword>
<keyword evidence="12 19" id="KW-1133">Transmembrane helix</keyword>
<name>A0AAD9ZZQ0_9ROSI</name>
<protein>
    <recommendedName>
        <fullName evidence="2">non-specific serine/threonine protein kinase</fullName>
        <ecNumber evidence="2">2.7.11.1</ecNumber>
    </recommendedName>
</protein>
<dbReference type="Pfam" id="PF07714">
    <property type="entry name" value="PK_Tyr_Ser-Thr"/>
    <property type="match status" value="1"/>
</dbReference>
<evidence type="ECO:0000256" key="16">
    <source>
        <dbReference type="ARBA" id="ARBA00023180"/>
    </source>
</evidence>
<feature type="transmembrane region" description="Helical" evidence="19">
    <location>
        <begin position="92"/>
        <end position="115"/>
    </location>
</feature>
<dbReference type="GO" id="GO:0005524">
    <property type="term" value="F:ATP binding"/>
    <property type="evidence" value="ECO:0007669"/>
    <property type="project" value="UniProtKB-KW"/>
</dbReference>
<dbReference type="InterPro" id="IPR011009">
    <property type="entry name" value="Kinase-like_dom_sf"/>
</dbReference>
<evidence type="ECO:0000256" key="19">
    <source>
        <dbReference type="SAM" id="Phobius"/>
    </source>
</evidence>
<evidence type="ECO:0000256" key="17">
    <source>
        <dbReference type="ARBA" id="ARBA00047899"/>
    </source>
</evidence>
<evidence type="ECO:0000256" key="18">
    <source>
        <dbReference type="ARBA" id="ARBA00048679"/>
    </source>
</evidence>
<dbReference type="InterPro" id="IPR008271">
    <property type="entry name" value="Ser/Thr_kinase_AS"/>
</dbReference>
<evidence type="ECO:0000256" key="1">
    <source>
        <dbReference type="ARBA" id="ARBA00004251"/>
    </source>
</evidence>
<proteinExistence type="predicted"/>
<dbReference type="SMART" id="SM00220">
    <property type="entry name" value="S_TKc"/>
    <property type="match status" value="1"/>
</dbReference>
<evidence type="ECO:0000256" key="2">
    <source>
        <dbReference type="ARBA" id="ARBA00012513"/>
    </source>
</evidence>
<evidence type="ECO:0000256" key="6">
    <source>
        <dbReference type="ARBA" id="ARBA00022692"/>
    </source>
</evidence>
<dbReference type="AlphaFoldDB" id="A0AAD9ZZQ0"/>
<organism evidence="21 22">
    <name type="scientific">Dipteronia sinensis</name>
    <dbReference type="NCBI Taxonomy" id="43782"/>
    <lineage>
        <taxon>Eukaryota</taxon>
        <taxon>Viridiplantae</taxon>
        <taxon>Streptophyta</taxon>
        <taxon>Embryophyta</taxon>
        <taxon>Tracheophyta</taxon>
        <taxon>Spermatophyta</taxon>
        <taxon>Magnoliopsida</taxon>
        <taxon>eudicotyledons</taxon>
        <taxon>Gunneridae</taxon>
        <taxon>Pentapetalae</taxon>
        <taxon>rosids</taxon>
        <taxon>malvids</taxon>
        <taxon>Sapindales</taxon>
        <taxon>Sapindaceae</taxon>
        <taxon>Hippocastanoideae</taxon>
        <taxon>Acereae</taxon>
        <taxon>Dipteronia</taxon>
    </lineage>
</organism>
<dbReference type="Proteomes" id="UP001281410">
    <property type="component" value="Unassembled WGS sequence"/>
</dbReference>
<keyword evidence="11" id="KW-0067">ATP-binding</keyword>
<keyword evidence="7" id="KW-0732">Signal</keyword>
<evidence type="ECO:0000256" key="7">
    <source>
        <dbReference type="ARBA" id="ARBA00022729"/>
    </source>
</evidence>
<evidence type="ECO:0000256" key="4">
    <source>
        <dbReference type="ARBA" id="ARBA00022527"/>
    </source>
</evidence>
<keyword evidence="22" id="KW-1185">Reference proteome</keyword>
<comment type="caution">
    <text evidence="21">The sequence shown here is derived from an EMBL/GenBank/DDBJ whole genome shotgun (WGS) entry which is preliminary data.</text>
</comment>
<comment type="subcellular location">
    <subcellularLocation>
        <location evidence="1">Cell membrane</location>
        <topology evidence="1">Single-pass type I membrane protein</topology>
    </subcellularLocation>
</comment>
<sequence length="487" mass="55135">MDYDFSVPHFSYHNESLSFSDCLDIYWNNCTCFGTGTHIRSKAGPGIDAPYVNSGKPGCLFWYGPLQETENGREGGTIYHMIIPGPPGWKEWIWIVIVVPATFIIILLLGVLVYLRWRKLRLQEKFLLELMTLDNPIEAREIEIDGNNGNNGHNLKVFSVSSIMDATNCFSTINKLGEGGFGPVYKGKLSDGREIAIKRLSGRSEQGLVEFKNELILIAKLQHTNLVRLLGFCIHGEEKMLVYEYMPNKSLDSYIFDQSKRELLDWNKCFNIIEGIAQGLLYLHKYSRLKIIHRDLKASNILLDQIMNPKISDFGMARIFITQSEANTNRIVGTYGYMSLEYAMDGIFSEKSDVFSFGVLLLEIVSGRKNNSFYHSDRTINLVGYAWQLWKEGAAIELMHLTLRDSFAKDRVLRCINVALLCVEDNPLDRPSMSVVVSMLTSEIVNLPKPKQPAFCFGRTVEVNANEAIVASNPSINYVTLSDMDGR</sequence>
<evidence type="ECO:0000259" key="20">
    <source>
        <dbReference type="PROSITE" id="PS50011"/>
    </source>
</evidence>
<evidence type="ECO:0000256" key="14">
    <source>
        <dbReference type="ARBA" id="ARBA00023157"/>
    </source>
</evidence>
<dbReference type="InterPro" id="IPR000719">
    <property type="entry name" value="Prot_kinase_dom"/>
</dbReference>
<dbReference type="PANTHER" id="PTHR27002">
    <property type="entry name" value="RECEPTOR-LIKE SERINE/THREONINE-PROTEIN KINASE SD1-8"/>
    <property type="match status" value="1"/>
</dbReference>
<dbReference type="Gene3D" id="3.30.200.20">
    <property type="entry name" value="Phosphorylase Kinase, domain 1"/>
    <property type="match status" value="1"/>
</dbReference>
<dbReference type="SUPFAM" id="SSF56112">
    <property type="entry name" value="Protein kinase-like (PK-like)"/>
    <property type="match status" value="1"/>
</dbReference>
<dbReference type="PROSITE" id="PS00108">
    <property type="entry name" value="PROTEIN_KINASE_ST"/>
    <property type="match status" value="1"/>
</dbReference>
<keyword evidence="4" id="KW-0723">Serine/threonine-protein kinase</keyword>
<evidence type="ECO:0000256" key="8">
    <source>
        <dbReference type="ARBA" id="ARBA00022734"/>
    </source>
</evidence>
<dbReference type="CDD" id="cd14066">
    <property type="entry name" value="STKc_IRAK"/>
    <property type="match status" value="1"/>
</dbReference>
<evidence type="ECO:0000256" key="15">
    <source>
        <dbReference type="ARBA" id="ARBA00023170"/>
    </source>
</evidence>
<keyword evidence="14" id="KW-1015">Disulfide bond</keyword>
<keyword evidence="3" id="KW-1003">Cell membrane</keyword>
<feature type="domain" description="Protein kinase" evidence="20">
    <location>
        <begin position="170"/>
        <end position="455"/>
    </location>
</feature>
<keyword evidence="6 19" id="KW-0812">Transmembrane</keyword>
<dbReference type="GO" id="GO:0030246">
    <property type="term" value="F:carbohydrate binding"/>
    <property type="evidence" value="ECO:0007669"/>
    <property type="project" value="UniProtKB-KW"/>
</dbReference>
<evidence type="ECO:0000256" key="9">
    <source>
        <dbReference type="ARBA" id="ARBA00022741"/>
    </source>
</evidence>
<keyword evidence="5" id="KW-0808">Transferase</keyword>
<accession>A0AAD9ZZQ0</accession>
<evidence type="ECO:0000256" key="5">
    <source>
        <dbReference type="ARBA" id="ARBA00022679"/>
    </source>
</evidence>